<dbReference type="Proteomes" id="UP000428260">
    <property type="component" value="Chromosome"/>
</dbReference>
<evidence type="ECO:0008006" key="4">
    <source>
        <dbReference type="Google" id="ProtNLM"/>
    </source>
</evidence>
<reference evidence="2 3" key="1">
    <citation type="submission" date="2019-11" db="EMBL/GenBank/DDBJ databases">
        <authorList>
            <person name="Zheng R.K."/>
            <person name="Sun C.M."/>
        </authorList>
    </citation>
    <scope>NUCLEOTIDE SEQUENCE [LARGE SCALE GENOMIC DNA]</scope>
    <source>
        <strain evidence="2 3">WC007</strain>
    </source>
</reference>
<dbReference type="RefSeq" id="WP_158867268.1">
    <property type="nucleotide sequence ID" value="NZ_CP046401.1"/>
</dbReference>
<keyword evidence="1" id="KW-1133">Transmembrane helix</keyword>
<accession>A0A6I6K416</accession>
<evidence type="ECO:0000313" key="2">
    <source>
        <dbReference type="EMBL" id="QGY44704.1"/>
    </source>
</evidence>
<feature type="transmembrane region" description="Helical" evidence="1">
    <location>
        <begin position="96"/>
        <end position="115"/>
    </location>
</feature>
<keyword evidence="1" id="KW-0472">Membrane</keyword>
<keyword evidence="3" id="KW-1185">Reference proteome</keyword>
<keyword evidence="1" id="KW-0812">Transmembrane</keyword>
<feature type="transmembrane region" description="Helical" evidence="1">
    <location>
        <begin position="48"/>
        <end position="67"/>
    </location>
</feature>
<dbReference type="EMBL" id="CP046401">
    <property type="protein sequence ID" value="QGY44704.1"/>
    <property type="molecule type" value="Genomic_DNA"/>
</dbReference>
<gene>
    <name evidence="2" type="ORF">GM418_13820</name>
</gene>
<protein>
    <recommendedName>
        <fullName evidence="4">MotA/TolQ/ExbB proton channel domain-containing protein</fullName>
    </recommendedName>
</protein>
<dbReference type="AlphaFoldDB" id="A0A6I6K416"/>
<evidence type="ECO:0000256" key="1">
    <source>
        <dbReference type="SAM" id="Phobius"/>
    </source>
</evidence>
<organism evidence="2 3">
    <name type="scientific">Maribellus comscasis</name>
    <dbReference type="NCBI Taxonomy" id="2681766"/>
    <lineage>
        <taxon>Bacteria</taxon>
        <taxon>Pseudomonadati</taxon>
        <taxon>Bacteroidota</taxon>
        <taxon>Bacteroidia</taxon>
        <taxon>Marinilabiliales</taxon>
        <taxon>Prolixibacteraceae</taxon>
        <taxon>Maribellus</taxon>
    </lineage>
</organism>
<sequence length="125" mass="14074">MFEYLFTTLAGFTLLLIGLSVFGVIIYGPLLSFQLYLKKKKSIKKSNVDAMLVLGVIVFISGILNQIGGMIEALETMVKTTDISPQLVMSGLMESFKVPIFCTFVLIISLIFWHFNKKKWEVLNS</sequence>
<feature type="transmembrane region" description="Helical" evidence="1">
    <location>
        <begin position="12"/>
        <end position="36"/>
    </location>
</feature>
<name>A0A6I6K416_9BACT</name>
<evidence type="ECO:0000313" key="3">
    <source>
        <dbReference type="Proteomes" id="UP000428260"/>
    </source>
</evidence>
<dbReference type="KEGG" id="mcos:GM418_13820"/>
<proteinExistence type="predicted"/>